<dbReference type="EMBL" id="JACGWO010000001">
    <property type="protein sequence ID" value="KAK4438075.1"/>
    <property type="molecule type" value="Genomic_DNA"/>
</dbReference>
<dbReference type="AlphaFoldDB" id="A0AAE1YWH4"/>
<sequence length="199" mass="22034">MESDILNLDSALFLTEEEYTDVVIPQSDWDKGVEGYSLTLVGRLMSHRAVHFEALKGMLVQLIQAVGGVTVRKISETRFYLDDPLLVSLDWSPFFVHIHDLRFGQRSVDVIRYIGFVDPGVNCPFGSWLRATGPMRRLGGISDSICPTYVWNSPRPVGNSGDQRRGAQIFGTFRLAQGGSPSSSSSVPPVSIQFPMRLG</sequence>
<accession>A0AAE1YWH4</accession>
<feature type="compositionally biased region" description="Low complexity" evidence="1">
    <location>
        <begin position="180"/>
        <end position="191"/>
    </location>
</feature>
<evidence type="ECO:0000256" key="1">
    <source>
        <dbReference type="SAM" id="MobiDB-lite"/>
    </source>
</evidence>
<comment type="caution">
    <text evidence="2">The sequence shown here is derived from an EMBL/GenBank/DDBJ whole genome shotgun (WGS) entry which is preliminary data.</text>
</comment>
<evidence type="ECO:0000313" key="2">
    <source>
        <dbReference type="EMBL" id="KAK4438075.1"/>
    </source>
</evidence>
<protein>
    <submittedName>
        <fullName evidence="2">Uncharacterized protein</fullName>
    </submittedName>
</protein>
<reference evidence="2" key="1">
    <citation type="submission" date="2020-06" db="EMBL/GenBank/DDBJ databases">
        <authorList>
            <person name="Li T."/>
            <person name="Hu X."/>
            <person name="Zhang T."/>
            <person name="Song X."/>
            <person name="Zhang H."/>
            <person name="Dai N."/>
            <person name="Sheng W."/>
            <person name="Hou X."/>
            <person name="Wei L."/>
        </authorList>
    </citation>
    <scope>NUCLEOTIDE SEQUENCE</scope>
    <source>
        <strain evidence="2">3651</strain>
        <tissue evidence="2">Leaf</tissue>
    </source>
</reference>
<reference evidence="2" key="2">
    <citation type="journal article" date="2024" name="Plant">
        <title>Genomic evolution and insights into agronomic trait innovations of Sesamum species.</title>
        <authorList>
            <person name="Miao H."/>
            <person name="Wang L."/>
            <person name="Qu L."/>
            <person name="Liu H."/>
            <person name="Sun Y."/>
            <person name="Le M."/>
            <person name="Wang Q."/>
            <person name="Wei S."/>
            <person name="Zheng Y."/>
            <person name="Lin W."/>
            <person name="Duan Y."/>
            <person name="Cao H."/>
            <person name="Xiong S."/>
            <person name="Wang X."/>
            <person name="Wei L."/>
            <person name="Li C."/>
            <person name="Ma Q."/>
            <person name="Ju M."/>
            <person name="Zhao R."/>
            <person name="Li G."/>
            <person name="Mu C."/>
            <person name="Tian Q."/>
            <person name="Mei H."/>
            <person name="Zhang T."/>
            <person name="Gao T."/>
            <person name="Zhang H."/>
        </authorList>
    </citation>
    <scope>NUCLEOTIDE SEQUENCE</scope>
    <source>
        <strain evidence="2">3651</strain>
    </source>
</reference>
<name>A0AAE1YWH4_9LAMI</name>
<proteinExistence type="predicted"/>
<keyword evidence="3" id="KW-1185">Reference proteome</keyword>
<evidence type="ECO:0000313" key="3">
    <source>
        <dbReference type="Proteomes" id="UP001293254"/>
    </source>
</evidence>
<feature type="region of interest" description="Disordered" evidence="1">
    <location>
        <begin position="177"/>
        <end position="199"/>
    </location>
</feature>
<dbReference type="Proteomes" id="UP001293254">
    <property type="component" value="Unassembled WGS sequence"/>
</dbReference>
<gene>
    <name evidence="2" type="ORF">Salat_0141600</name>
</gene>
<organism evidence="2 3">
    <name type="scientific">Sesamum alatum</name>
    <dbReference type="NCBI Taxonomy" id="300844"/>
    <lineage>
        <taxon>Eukaryota</taxon>
        <taxon>Viridiplantae</taxon>
        <taxon>Streptophyta</taxon>
        <taxon>Embryophyta</taxon>
        <taxon>Tracheophyta</taxon>
        <taxon>Spermatophyta</taxon>
        <taxon>Magnoliopsida</taxon>
        <taxon>eudicotyledons</taxon>
        <taxon>Gunneridae</taxon>
        <taxon>Pentapetalae</taxon>
        <taxon>asterids</taxon>
        <taxon>lamiids</taxon>
        <taxon>Lamiales</taxon>
        <taxon>Pedaliaceae</taxon>
        <taxon>Sesamum</taxon>
    </lineage>
</organism>